<evidence type="ECO:0000313" key="10">
    <source>
        <dbReference type="Proteomes" id="UP000275385"/>
    </source>
</evidence>
<feature type="transmembrane region" description="Helical" evidence="6">
    <location>
        <begin position="71"/>
        <end position="92"/>
    </location>
</feature>
<name>A0A420XVV5_9PEZI</name>
<evidence type="ECO:0000259" key="8">
    <source>
        <dbReference type="Pfam" id="PF13396"/>
    </source>
</evidence>
<keyword evidence="5 6" id="KW-0472">Membrane</keyword>
<feature type="domain" description="Cardiolipin synthase N-terminal" evidence="8">
    <location>
        <begin position="52"/>
        <end position="92"/>
    </location>
</feature>
<comment type="caution">
    <text evidence="9">The sequence shown here is derived from an EMBL/GenBank/DDBJ whole genome shotgun (WGS) entry which is preliminary data.</text>
</comment>
<evidence type="ECO:0000256" key="5">
    <source>
        <dbReference type="ARBA" id="ARBA00023136"/>
    </source>
</evidence>
<keyword evidence="2" id="KW-1003">Cell membrane</keyword>
<evidence type="ECO:0000256" key="1">
    <source>
        <dbReference type="ARBA" id="ARBA00004651"/>
    </source>
</evidence>
<organism evidence="9 10">
    <name type="scientific">Coniochaeta pulveracea</name>
    <dbReference type="NCBI Taxonomy" id="177199"/>
    <lineage>
        <taxon>Eukaryota</taxon>
        <taxon>Fungi</taxon>
        <taxon>Dikarya</taxon>
        <taxon>Ascomycota</taxon>
        <taxon>Pezizomycotina</taxon>
        <taxon>Sordariomycetes</taxon>
        <taxon>Sordariomycetidae</taxon>
        <taxon>Coniochaetales</taxon>
        <taxon>Coniochaetaceae</taxon>
        <taxon>Coniochaeta</taxon>
    </lineage>
</organism>
<dbReference type="GO" id="GO:0005886">
    <property type="term" value="C:plasma membrane"/>
    <property type="evidence" value="ECO:0007669"/>
    <property type="project" value="UniProtKB-SubCell"/>
</dbReference>
<dbReference type="Pfam" id="PF13396">
    <property type="entry name" value="PLDc_N"/>
    <property type="match status" value="1"/>
</dbReference>
<evidence type="ECO:0000256" key="7">
    <source>
        <dbReference type="SAM" id="SignalP"/>
    </source>
</evidence>
<evidence type="ECO:0000313" key="9">
    <source>
        <dbReference type="EMBL" id="RKU39803.1"/>
    </source>
</evidence>
<evidence type="ECO:0000256" key="2">
    <source>
        <dbReference type="ARBA" id="ARBA00022475"/>
    </source>
</evidence>
<feature type="chain" id="PRO_5019462291" description="Cardiolipin synthase N-terminal domain-containing protein" evidence="7">
    <location>
        <begin position="21"/>
        <end position="109"/>
    </location>
</feature>
<feature type="transmembrane region" description="Helical" evidence="6">
    <location>
        <begin position="36"/>
        <end position="59"/>
    </location>
</feature>
<dbReference type="InterPro" id="IPR027379">
    <property type="entry name" value="CLS_N"/>
</dbReference>
<proteinExistence type="predicted"/>
<accession>A0A420XVV5</accession>
<keyword evidence="10" id="KW-1185">Reference proteome</keyword>
<protein>
    <recommendedName>
        <fullName evidence="8">Cardiolipin synthase N-terminal domain-containing protein</fullName>
    </recommendedName>
</protein>
<feature type="signal peptide" evidence="7">
    <location>
        <begin position="1"/>
        <end position="20"/>
    </location>
</feature>
<sequence length="109" mass="11792">MFQNAFAVVLQLCLATLAFAAPIVDETVSAKTAGNTWQYGTGGGIIGFIILILDIMVWIEVLKSNRAPSSKILWCLVVFLFPVIGLIAYYLLADRASHTGSGSYEPLPQ</sequence>
<gene>
    <name evidence="9" type="ORF">DL546_001051</name>
</gene>
<keyword evidence="7" id="KW-0732">Signal</keyword>
<keyword evidence="3 6" id="KW-0812">Transmembrane</keyword>
<comment type="subcellular location">
    <subcellularLocation>
        <location evidence="1">Cell membrane</location>
        <topology evidence="1">Multi-pass membrane protein</topology>
    </subcellularLocation>
</comment>
<evidence type="ECO:0000256" key="4">
    <source>
        <dbReference type="ARBA" id="ARBA00022989"/>
    </source>
</evidence>
<reference evidence="9 10" key="1">
    <citation type="submission" date="2018-08" db="EMBL/GenBank/DDBJ databases">
        <title>Draft genome of the lignicolous fungus Coniochaeta pulveracea.</title>
        <authorList>
            <person name="Borstlap C.J."/>
            <person name="De Witt R.N."/>
            <person name="Botha A."/>
            <person name="Volschenk H."/>
        </authorList>
    </citation>
    <scope>NUCLEOTIDE SEQUENCE [LARGE SCALE GENOMIC DNA]</scope>
    <source>
        <strain evidence="9 10">CAB683</strain>
    </source>
</reference>
<evidence type="ECO:0000256" key="6">
    <source>
        <dbReference type="SAM" id="Phobius"/>
    </source>
</evidence>
<dbReference type="EMBL" id="QVQW01000146">
    <property type="protein sequence ID" value="RKU39803.1"/>
    <property type="molecule type" value="Genomic_DNA"/>
</dbReference>
<dbReference type="OrthoDB" id="5193244at2759"/>
<keyword evidence="4 6" id="KW-1133">Transmembrane helix</keyword>
<dbReference type="Proteomes" id="UP000275385">
    <property type="component" value="Unassembled WGS sequence"/>
</dbReference>
<evidence type="ECO:0000256" key="3">
    <source>
        <dbReference type="ARBA" id="ARBA00022692"/>
    </source>
</evidence>
<dbReference type="AlphaFoldDB" id="A0A420XVV5"/>